<accession>A0A3Q2I2S5</accession>
<dbReference type="AlphaFoldDB" id="A0A3Q2I2S5"/>
<keyword evidence="15" id="KW-1185">Reference proteome</keyword>
<feature type="domain" description="Ig-like" evidence="13">
    <location>
        <begin position="212"/>
        <end position="286"/>
    </location>
</feature>
<dbReference type="SMR" id="A0A3Q2I2S5"/>
<dbReference type="Pfam" id="PF07686">
    <property type="entry name" value="V-set"/>
    <property type="match status" value="1"/>
</dbReference>
<dbReference type="FunFam" id="2.60.40.10:FF:000820">
    <property type="entry name" value="SLAM family member 7"/>
    <property type="match status" value="1"/>
</dbReference>
<dbReference type="GO" id="GO:0045087">
    <property type="term" value="P:innate immune response"/>
    <property type="evidence" value="ECO:0007669"/>
    <property type="project" value="UniProtKB-KW"/>
</dbReference>
<evidence type="ECO:0000256" key="7">
    <source>
        <dbReference type="ARBA" id="ARBA00023130"/>
    </source>
</evidence>
<dbReference type="InterPro" id="IPR015631">
    <property type="entry name" value="CD2/SLAM_rcpt"/>
</dbReference>
<keyword evidence="4" id="KW-0732">Signal</keyword>
<keyword evidence="11" id="KW-0393">Immunoglobulin domain</keyword>
<dbReference type="GO" id="GO:0009897">
    <property type="term" value="C:external side of plasma membrane"/>
    <property type="evidence" value="ECO:0000318"/>
    <property type="project" value="GO_Central"/>
</dbReference>
<organism evidence="14 15">
    <name type="scientific">Equus caballus</name>
    <name type="common">Horse</name>
    <dbReference type="NCBI Taxonomy" id="9796"/>
    <lineage>
        <taxon>Eukaryota</taxon>
        <taxon>Metazoa</taxon>
        <taxon>Chordata</taxon>
        <taxon>Craniata</taxon>
        <taxon>Vertebrata</taxon>
        <taxon>Euteleostomi</taxon>
        <taxon>Mammalia</taxon>
        <taxon>Eutheria</taxon>
        <taxon>Laurasiatheria</taxon>
        <taxon>Perissodactyla</taxon>
        <taxon>Equidae</taxon>
        <taxon>Equus</taxon>
    </lineage>
</organism>
<comment type="subcellular location">
    <subcellularLocation>
        <location evidence="1">Membrane</location>
        <topology evidence="1">Single-pass type I membrane protein</topology>
    </subcellularLocation>
</comment>
<evidence type="ECO:0000256" key="6">
    <source>
        <dbReference type="ARBA" id="ARBA00022989"/>
    </source>
</evidence>
<dbReference type="VGNC" id="VGNC:50885">
    <property type="gene designation" value="SLAMF9"/>
</dbReference>
<dbReference type="InterPro" id="IPR036179">
    <property type="entry name" value="Ig-like_dom_sf"/>
</dbReference>
<keyword evidence="10" id="KW-0325">Glycoprotein</keyword>
<dbReference type="InterPro" id="IPR003599">
    <property type="entry name" value="Ig_sub"/>
</dbReference>
<keyword evidence="6 12" id="KW-1133">Transmembrane helix</keyword>
<evidence type="ECO:0000256" key="9">
    <source>
        <dbReference type="ARBA" id="ARBA00023157"/>
    </source>
</evidence>
<sequence length="365" mass="40712">MPSMPPCAQFSPTLGIMKRLVPLQGTLLSPLFHNDSFGCTSTICRLFQFSPANFKIRMHNHSFNPDTLKKKKGKEEGKSWIKYTAGPGTEDTYKGYSGDDVDPEEVLAVLQESITLPLEIPSGEEVEDIIWSSRIRLATVVPGKEGHPDTITVTNSRYQGRVSFLGPSYSLHISNVTWEDSGSYEAQVNLRTSQISTTQRYNLRVYRRLSEPQITVNFEISGEGPCNMSLTCSVEKAGLDVTYSWISREDGADTAREGSVFSTSWRPRDNALSYTCRAGNPVSNVSSRLIPAGPFCADPGYPLEKTSTSFCLLAKGLLLLLLLVILAVGLWYIRVQTRCKTPRMKTLRRNRMKLRKKGKPDPSWA</sequence>
<reference evidence="14" key="3">
    <citation type="submission" date="2025-09" db="UniProtKB">
        <authorList>
            <consortium name="Ensembl"/>
        </authorList>
    </citation>
    <scope>IDENTIFICATION</scope>
    <source>
        <strain evidence="14">Thoroughbred</strain>
    </source>
</reference>
<evidence type="ECO:0000259" key="13">
    <source>
        <dbReference type="PROSITE" id="PS50835"/>
    </source>
</evidence>
<dbReference type="InterPro" id="IPR007110">
    <property type="entry name" value="Ig-like_dom"/>
</dbReference>
<evidence type="ECO:0000256" key="10">
    <source>
        <dbReference type="ARBA" id="ARBA00023180"/>
    </source>
</evidence>
<reference evidence="14" key="2">
    <citation type="submission" date="2025-08" db="UniProtKB">
        <authorList>
            <consortium name="Ensembl"/>
        </authorList>
    </citation>
    <scope>IDENTIFICATION</scope>
    <source>
        <strain evidence="14">Thoroughbred</strain>
    </source>
</reference>
<dbReference type="PANTHER" id="PTHR12080:SF18">
    <property type="entry name" value="SLAM FAMILY MEMBER 9"/>
    <property type="match status" value="1"/>
</dbReference>
<evidence type="ECO:0000256" key="4">
    <source>
        <dbReference type="ARBA" id="ARBA00022729"/>
    </source>
</evidence>
<protein>
    <submittedName>
        <fullName evidence="14">SLAM family member 9</fullName>
    </submittedName>
</protein>
<dbReference type="Ensembl" id="ENSECAT00000054395.2">
    <property type="protein sequence ID" value="ENSECAP00000041439.1"/>
    <property type="gene ID" value="ENSECAG00000022218.4"/>
</dbReference>
<evidence type="ECO:0000313" key="14">
    <source>
        <dbReference type="Ensembl" id="ENSECAP00000041439.1"/>
    </source>
</evidence>
<dbReference type="Bgee" id="ENSECAG00000022218">
    <property type="expression patterns" value="Expressed in synovial membrane of synovial joint and 14 other cell types or tissues"/>
</dbReference>
<dbReference type="SUPFAM" id="SSF48726">
    <property type="entry name" value="Immunoglobulin"/>
    <property type="match status" value="2"/>
</dbReference>
<evidence type="ECO:0000313" key="16">
    <source>
        <dbReference type="VGNC" id="VGNC:50885"/>
    </source>
</evidence>
<dbReference type="InterPro" id="IPR013783">
    <property type="entry name" value="Ig-like_fold"/>
</dbReference>
<keyword evidence="5" id="KW-0391">Immunity</keyword>
<evidence type="ECO:0000256" key="3">
    <source>
        <dbReference type="ARBA" id="ARBA00022692"/>
    </source>
</evidence>
<evidence type="ECO:0000313" key="15">
    <source>
        <dbReference type="Proteomes" id="UP000002281"/>
    </source>
</evidence>
<proteinExistence type="predicted"/>
<dbReference type="CDD" id="cd16842">
    <property type="entry name" value="Ig_SLAM-like_N"/>
    <property type="match status" value="1"/>
</dbReference>
<dbReference type="Proteomes" id="UP000002281">
    <property type="component" value="Chromosome 5"/>
</dbReference>
<name>A0A3Q2I2S5_HORSE</name>
<dbReference type="FunCoup" id="A0A3Q2I2S5">
    <property type="interactions" value="174"/>
</dbReference>
<keyword evidence="7" id="KW-1064">Adaptive immunity</keyword>
<evidence type="ECO:0000256" key="12">
    <source>
        <dbReference type="SAM" id="Phobius"/>
    </source>
</evidence>
<evidence type="ECO:0000256" key="5">
    <source>
        <dbReference type="ARBA" id="ARBA00022859"/>
    </source>
</evidence>
<dbReference type="OMA" id="CRANNPI"/>
<evidence type="ECO:0000256" key="11">
    <source>
        <dbReference type="ARBA" id="ARBA00023319"/>
    </source>
</evidence>
<keyword evidence="8 12" id="KW-0472">Membrane</keyword>
<reference evidence="14 15" key="1">
    <citation type="journal article" date="2009" name="Science">
        <title>Genome sequence, comparative analysis, and population genetics of the domestic horse.</title>
        <authorList>
            <consortium name="Broad Institute Genome Sequencing Platform"/>
            <consortium name="Broad Institute Whole Genome Assembly Team"/>
            <person name="Wade C.M."/>
            <person name="Giulotto E."/>
            <person name="Sigurdsson S."/>
            <person name="Zoli M."/>
            <person name="Gnerre S."/>
            <person name="Imsland F."/>
            <person name="Lear T.L."/>
            <person name="Adelson D.L."/>
            <person name="Bailey E."/>
            <person name="Bellone R.R."/>
            <person name="Bloecker H."/>
            <person name="Distl O."/>
            <person name="Edgar R.C."/>
            <person name="Garber M."/>
            <person name="Leeb T."/>
            <person name="Mauceli E."/>
            <person name="MacLeod J.N."/>
            <person name="Penedo M.C.T."/>
            <person name="Raison J.M."/>
            <person name="Sharpe T."/>
            <person name="Vogel J."/>
            <person name="Andersson L."/>
            <person name="Antczak D.F."/>
            <person name="Biagi T."/>
            <person name="Binns M.M."/>
            <person name="Chowdhary B.P."/>
            <person name="Coleman S.J."/>
            <person name="Della Valle G."/>
            <person name="Fryc S."/>
            <person name="Guerin G."/>
            <person name="Hasegawa T."/>
            <person name="Hill E.W."/>
            <person name="Jurka J."/>
            <person name="Kiialainen A."/>
            <person name="Lindgren G."/>
            <person name="Liu J."/>
            <person name="Magnani E."/>
            <person name="Mickelson J.R."/>
            <person name="Murray J."/>
            <person name="Nergadze S.G."/>
            <person name="Onofrio R."/>
            <person name="Pedroni S."/>
            <person name="Piras M.F."/>
            <person name="Raudsepp T."/>
            <person name="Rocchi M."/>
            <person name="Roeed K.H."/>
            <person name="Ryder O.A."/>
            <person name="Searle S."/>
            <person name="Skow L."/>
            <person name="Swinburne J.E."/>
            <person name="Syvaenen A.C."/>
            <person name="Tozaki T."/>
            <person name="Valberg S.J."/>
            <person name="Vaudin M."/>
            <person name="White J.R."/>
            <person name="Zody M.C."/>
            <person name="Lander E.S."/>
            <person name="Lindblad-Toh K."/>
        </authorList>
    </citation>
    <scope>NUCLEOTIDE SEQUENCE [LARGE SCALE GENOMIC DNA]</scope>
    <source>
        <strain evidence="14 15">Thoroughbred</strain>
    </source>
</reference>
<keyword evidence="2" id="KW-0399">Innate immunity</keyword>
<evidence type="ECO:0000256" key="1">
    <source>
        <dbReference type="ARBA" id="ARBA00004479"/>
    </source>
</evidence>
<dbReference type="InParanoid" id="A0A3Q2I2S5"/>
<dbReference type="GO" id="GO:0006955">
    <property type="term" value="P:immune response"/>
    <property type="evidence" value="ECO:0000318"/>
    <property type="project" value="GO_Central"/>
</dbReference>
<dbReference type="PaxDb" id="9796-ENSECAP00000041439"/>
<feature type="transmembrane region" description="Helical" evidence="12">
    <location>
        <begin position="312"/>
        <end position="333"/>
    </location>
</feature>
<dbReference type="PANTHER" id="PTHR12080">
    <property type="entry name" value="SIGNALING LYMPHOCYTIC ACTIVATION MOLECULE"/>
    <property type="match status" value="1"/>
</dbReference>
<evidence type="ECO:0000256" key="8">
    <source>
        <dbReference type="ARBA" id="ARBA00023136"/>
    </source>
</evidence>
<dbReference type="Gene3D" id="2.60.40.10">
    <property type="entry name" value="Immunoglobulins"/>
    <property type="match status" value="2"/>
</dbReference>
<dbReference type="PROSITE" id="PS50835">
    <property type="entry name" value="IG_LIKE"/>
    <property type="match status" value="1"/>
</dbReference>
<dbReference type="GO" id="GO:0002250">
    <property type="term" value="P:adaptive immune response"/>
    <property type="evidence" value="ECO:0007669"/>
    <property type="project" value="UniProtKB-KW"/>
</dbReference>
<evidence type="ECO:0000256" key="2">
    <source>
        <dbReference type="ARBA" id="ARBA00022588"/>
    </source>
</evidence>
<dbReference type="SMART" id="SM00409">
    <property type="entry name" value="IG"/>
    <property type="match status" value="1"/>
</dbReference>
<dbReference type="GO" id="GO:0042110">
    <property type="term" value="P:T cell activation"/>
    <property type="evidence" value="ECO:0000318"/>
    <property type="project" value="GO_Central"/>
</dbReference>
<keyword evidence="3 12" id="KW-0812">Transmembrane</keyword>
<keyword evidence="9" id="KW-1015">Disulfide bond</keyword>
<dbReference type="STRING" id="9796.ENSECAP00000041439"/>
<dbReference type="InterPro" id="IPR013106">
    <property type="entry name" value="Ig_V-set"/>
</dbReference>
<gene>
    <name evidence="14 16" type="primary">SLAMF9</name>
</gene>
<dbReference type="GeneTree" id="ENSGT01030000234540"/>